<dbReference type="InterPro" id="IPR033464">
    <property type="entry name" value="CSN8_PSD8_EIF3K"/>
</dbReference>
<reference evidence="7" key="1">
    <citation type="submission" date="2021-01" db="EMBL/GenBank/DDBJ databases">
        <authorList>
            <person name="Corre E."/>
            <person name="Pelletier E."/>
            <person name="Niang G."/>
            <person name="Scheremetjew M."/>
            <person name="Finn R."/>
            <person name="Kale V."/>
            <person name="Holt S."/>
            <person name="Cochrane G."/>
            <person name="Meng A."/>
            <person name="Brown T."/>
            <person name="Cohen L."/>
        </authorList>
    </citation>
    <scope>NUCLEOTIDE SEQUENCE</scope>
    <source>
        <strain evidence="7">RCC856</strain>
    </source>
</reference>
<sequence length="191" mass="21220">MDEVRRRLAAGQYAQAARACEDVEIDGAEASQNEALWEVQIACKLIAGDTDGARFSWKRMPDRFRQGPQVQALGKVLETLWRRDFAAFHREKGGHPWCQTLQPLMAALSQEVHAQIEAEIQQAYSTIALQDLCALLAVSREEGIQVVERNGWTLDGDFAHVVEAPAQAEAALPENAIHSLTKYVVHLDSSK</sequence>
<proteinExistence type="predicted"/>
<accession>A0A7S2Z471</accession>
<evidence type="ECO:0000313" key="7">
    <source>
        <dbReference type="EMBL" id="CAE0022253.1"/>
    </source>
</evidence>
<dbReference type="EMBL" id="HBHU01008937">
    <property type="protein sequence ID" value="CAE0022253.1"/>
    <property type="molecule type" value="Transcribed_RNA"/>
</dbReference>
<dbReference type="GO" id="GO:0010387">
    <property type="term" value="P:COP9 signalosome assembly"/>
    <property type="evidence" value="ECO:0007669"/>
    <property type="project" value="InterPro"/>
</dbReference>
<feature type="domain" description="CSN8/PSMD8/EIF3K" evidence="6">
    <location>
        <begin position="44"/>
        <end position="169"/>
    </location>
</feature>
<name>A0A7S2Z471_9CHLO</name>
<dbReference type="PANTHER" id="PTHR13339:SF0">
    <property type="entry name" value="COP9 SIGNALOSOME COMPLEX SUBUNIT 8"/>
    <property type="match status" value="1"/>
</dbReference>
<dbReference type="PANTHER" id="PTHR13339">
    <property type="entry name" value="COP9 SIGNALOSOME COMPLEX SUBUNIT 8"/>
    <property type="match status" value="1"/>
</dbReference>
<keyword evidence="5" id="KW-0539">Nucleus</keyword>
<evidence type="ECO:0000256" key="4">
    <source>
        <dbReference type="ARBA" id="ARBA00022790"/>
    </source>
</evidence>
<dbReference type="GO" id="GO:0005737">
    <property type="term" value="C:cytoplasm"/>
    <property type="evidence" value="ECO:0007669"/>
    <property type="project" value="UniProtKB-SubCell"/>
</dbReference>
<protein>
    <recommendedName>
        <fullName evidence="6">CSN8/PSMD8/EIF3K domain-containing protein</fullName>
    </recommendedName>
</protein>
<keyword evidence="3" id="KW-0963">Cytoplasm</keyword>
<evidence type="ECO:0000259" key="6">
    <source>
        <dbReference type="Pfam" id="PF10075"/>
    </source>
</evidence>
<gene>
    <name evidence="7" type="ORF">CLAU1311_LOCUS5817</name>
</gene>
<dbReference type="InterPro" id="IPR033205">
    <property type="entry name" value="COP9_CSN8"/>
</dbReference>
<dbReference type="GO" id="GO:0000338">
    <property type="term" value="P:protein deneddylation"/>
    <property type="evidence" value="ECO:0007669"/>
    <property type="project" value="InterPro"/>
</dbReference>
<keyword evidence="4" id="KW-0736">Signalosome</keyword>
<comment type="subcellular location">
    <subcellularLocation>
        <location evidence="2">Cytoplasm</location>
    </subcellularLocation>
    <subcellularLocation>
        <location evidence="1">Nucleus</location>
    </subcellularLocation>
</comment>
<evidence type="ECO:0000256" key="5">
    <source>
        <dbReference type="ARBA" id="ARBA00023242"/>
    </source>
</evidence>
<organism evidence="7">
    <name type="scientific">Chloropicon laureae</name>
    <dbReference type="NCBI Taxonomy" id="464258"/>
    <lineage>
        <taxon>Eukaryota</taxon>
        <taxon>Viridiplantae</taxon>
        <taxon>Chlorophyta</taxon>
        <taxon>Chloropicophyceae</taxon>
        <taxon>Chloropicales</taxon>
        <taxon>Chloropicaceae</taxon>
        <taxon>Chloropicon</taxon>
    </lineage>
</organism>
<evidence type="ECO:0000256" key="3">
    <source>
        <dbReference type="ARBA" id="ARBA00022490"/>
    </source>
</evidence>
<evidence type="ECO:0000256" key="2">
    <source>
        <dbReference type="ARBA" id="ARBA00004496"/>
    </source>
</evidence>
<dbReference type="Gene3D" id="1.25.40.990">
    <property type="match status" value="1"/>
</dbReference>
<dbReference type="GO" id="GO:0008180">
    <property type="term" value="C:COP9 signalosome"/>
    <property type="evidence" value="ECO:0007669"/>
    <property type="project" value="UniProtKB-KW"/>
</dbReference>
<dbReference type="Pfam" id="PF10075">
    <property type="entry name" value="CSN8_PSD8_EIF3K"/>
    <property type="match status" value="1"/>
</dbReference>
<evidence type="ECO:0000256" key="1">
    <source>
        <dbReference type="ARBA" id="ARBA00004123"/>
    </source>
</evidence>
<dbReference type="AlphaFoldDB" id="A0A7S2Z471"/>